<evidence type="ECO:0000313" key="2">
    <source>
        <dbReference type="EMBL" id="KAF7836299.1"/>
    </source>
</evidence>
<protein>
    <submittedName>
        <fullName evidence="2">Avr9/Cf-9 rapidly elicited protein 65</fullName>
    </submittedName>
</protein>
<feature type="compositionally biased region" description="Basic and acidic residues" evidence="1">
    <location>
        <begin position="100"/>
        <end position="110"/>
    </location>
</feature>
<dbReference type="AlphaFoldDB" id="A0A834X1P2"/>
<dbReference type="PANTHER" id="PTHR33641:SF16">
    <property type="entry name" value="AVR9_CF-9 RAPIDLY ELICITED PROTEIN"/>
    <property type="match status" value="1"/>
</dbReference>
<sequence length="163" mass="18352">MSFLVPPTIQDVERKAPFRFSAIRRQIYGEEEPFSFTPEKKRRQQNPPEFTFAPPPRDPKKNGLAKGTYIHTPMFTSIFSPFDILYAELSCGQKLGLSVRDRNSKPKAEQNLKPSSSAVDFAQKKQEASRSSSTTAAASPAPTRTRFAPELDGVYCFETILPY</sequence>
<feature type="region of interest" description="Disordered" evidence="1">
    <location>
        <begin position="31"/>
        <end position="66"/>
    </location>
</feature>
<evidence type="ECO:0000256" key="1">
    <source>
        <dbReference type="SAM" id="MobiDB-lite"/>
    </source>
</evidence>
<accession>A0A834X1P2</accession>
<name>A0A834X1P2_9FABA</name>
<gene>
    <name evidence="2" type="ORF">G2W53_011158</name>
</gene>
<evidence type="ECO:0000313" key="3">
    <source>
        <dbReference type="Proteomes" id="UP000634136"/>
    </source>
</evidence>
<feature type="region of interest" description="Disordered" evidence="1">
    <location>
        <begin position="100"/>
        <end position="144"/>
    </location>
</feature>
<dbReference type="Proteomes" id="UP000634136">
    <property type="component" value="Unassembled WGS sequence"/>
</dbReference>
<proteinExistence type="predicted"/>
<dbReference type="PANTHER" id="PTHR33641">
    <property type="entry name" value="OS06G0133500 PROTEIN"/>
    <property type="match status" value="1"/>
</dbReference>
<organism evidence="2 3">
    <name type="scientific">Senna tora</name>
    <dbReference type="NCBI Taxonomy" id="362788"/>
    <lineage>
        <taxon>Eukaryota</taxon>
        <taxon>Viridiplantae</taxon>
        <taxon>Streptophyta</taxon>
        <taxon>Embryophyta</taxon>
        <taxon>Tracheophyta</taxon>
        <taxon>Spermatophyta</taxon>
        <taxon>Magnoliopsida</taxon>
        <taxon>eudicotyledons</taxon>
        <taxon>Gunneridae</taxon>
        <taxon>Pentapetalae</taxon>
        <taxon>rosids</taxon>
        <taxon>fabids</taxon>
        <taxon>Fabales</taxon>
        <taxon>Fabaceae</taxon>
        <taxon>Caesalpinioideae</taxon>
        <taxon>Cassia clade</taxon>
        <taxon>Senna</taxon>
    </lineage>
</organism>
<feature type="compositionally biased region" description="Low complexity" evidence="1">
    <location>
        <begin position="129"/>
        <end position="144"/>
    </location>
</feature>
<dbReference type="EMBL" id="JAAIUW010000004">
    <property type="protein sequence ID" value="KAF7836299.1"/>
    <property type="molecule type" value="Genomic_DNA"/>
</dbReference>
<comment type="caution">
    <text evidence="2">The sequence shown here is derived from an EMBL/GenBank/DDBJ whole genome shotgun (WGS) entry which is preliminary data.</text>
</comment>
<keyword evidence="3" id="KW-1185">Reference proteome</keyword>
<reference evidence="2" key="1">
    <citation type="submission" date="2020-09" db="EMBL/GenBank/DDBJ databases">
        <title>Genome-Enabled Discovery of Anthraquinone Biosynthesis in Senna tora.</title>
        <authorList>
            <person name="Kang S.-H."/>
            <person name="Pandey R.P."/>
            <person name="Lee C.-M."/>
            <person name="Sim J.-S."/>
            <person name="Jeong J.-T."/>
            <person name="Choi B.-S."/>
            <person name="Jung M."/>
            <person name="Ginzburg D."/>
            <person name="Zhao K."/>
            <person name="Won S.Y."/>
            <person name="Oh T.-J."/>
            <person name="Yu Y."/>
            <person name="Kim N.-H."/>
            <person name="Lee O.R."/>
            <person name="Lee T.-H."/>
            <person name="Bashyal P."/>
            <person name="Kim T.-S."/>
            <person name="Lee W.-H."/>
            <person name="Kawkins C."/>
            <person name="Kim C.-K."/>
            <person name="Kim J.S."/>
            <person name="Ahn B.O."/>
            <person name="Rhee S.Y."/>
            <person name="Sohng J.K."/>
        </authorList>
    </citation>
    <scope>NUCLEOTIDE SEQUENCE</scope>
    <source>
        <tissue evidence="2">Leaf</tissue>
    </source>
</reference>